<keyword evidence="5" id="KW-0812">Transmembrane</keyword>
<keyword evidence="7" id="KW-1133">Transmembrane helix</keyword>
<organism evidence="11 12">
    <name type="scientific">Dryococelus australis</name>
    <dbReference type="NCBI Taxonomy" id="614101"/>
    <lineage>
        <taxon>Eukaryota</taxon>
        <taxon>Metazoa</taxon>
        <taxon>Ecdysozoa</taxon>
        <taxon>Arthropoda</taxon>
        <taxon>Hexapoda</taxon>
        <taxon>Insecta</taxon>
        <taxon>Pterygota</taxon>
        <taxon>Neoptera</taxon>
        <taxon>Polyneoptera</taxon>
        <taxon>Phasmatodea</taxon>
        <taxon>Verophasmatodea</taxon>
        <taxon>Anareolatae</taxon>
        <taxon>Phasmatidae</taxon>
        <taxon>Eurycanthinae</taxon>
        <taxon>Dryococelus</taxon>
    </lineage>
</organism>
<accession>A0ABQ9GRX5</accession>
<evidence type="ECO:0000256" key="6">
    <source>
        <dbReference type="ARBA" id="ARBA00022968"/>
    </source>
</evidence>
<dbReference type="Pfam" id="PF01762">
    <property type="entry name" value="Galactosyl_T"/>
    <property type="match status" value="1"/>
</dbReference>
<comment type="subcellular location">
    <subcellularLocation>
        <location evidence="1 10">Golgi apparatus membrane</location>
        <topology evidence="1 10">Single-pass type II membrane protein</topology>
    </subcellularLocation>
</comment>
<evidence type="ECO:0000256" key="2">
    <source>
        <dbReference type="ARBA" id="ARBA00008661"/>
    </source>
</evidence>
<dbReference type="EMBL" id="JARBHB010000010">
    <property type="protein sequence ID" value="KAJ8874749.1"/>
    <property type="molecule type" value="Genomic_DNA"/>
</dbReference>
<evidence type="ECO:0000256" key="7">
    <source>
        <dbReference type="ARBA" id="ARBA00022989"/>
    </source>
</evidence>
<evidence type="ECO:0000313" key="11">
    <source>
        <dbReference type="EMBL" id="KAJ8874749.1"/>
    </source>
</evidence>
<evidence type="ECO:0000256" key="8">
    <source>
        <dbReference type="ARBA" id="ARBA00023034"/>
    </source>
</evidence>
<keyword evidence="8 10" id="KW-0333">Golgi apparatus</keyword>
<evidence type="ECO:0000256" key="4">
    <source>
        <dbReference type="ARBA" id="ARBA00022679"/>
    </source>
</evidence>
<keyword evidence="9" id="KW-0472">Membrane</keyword>
<gene>
    <name evidence="11" type="ORF">PR048_025615</name>
</gene>
<evidence type="ECO:0000256" key="3">
    <source>
        <dbReference type="ARBA" id="ARBA00022676"/>
    </source>
</evidence>
<evidence type="ECO:0000256" key="10">
    <source>
        <dbReference type="RuleBase" id="RU363063"/>
    </source>
</evidence>
<evidence type="ECO:0000256" key="9">
    <source>
        <dbReference type="ARBA" id="ARBA00023136"/>
    </source>
</evidence>
<sequence>MFTIKFFWDGEMELYQRKQRKTYPVLGSRFLTVVIVSEPSNFVRRQTVRATWLKLGKNKVDYKHYFVVGGAGLAKETSDLLGREQSTYNDMIILPVLVDTYRTLTNKVLETFVWLHKNGAFFKYVLKCDEDTFVRVDDVIAVLKESGKERLYWGFFNGRARVKKSGKWKENKWILCDYYLPYALGGGYVLSASLLHYIAENAKNLSVFSSEDVSVGVWLASVAGVQRVHDPRFDTEFTSRGCSNSYLVTHKRSEDDLQQLAATLQSTGKLCRSEYHTRSSYMYNWDVPPSQCCLRGNSSVP</sequence>
<comment type="caution">
    <text evidence="11">The sequence shown here is derived from an EMBL/GenBank/DDBJ whole genome shotgun (WGS) entry which is preliminary data.</text>
</comment>
<reference evidence="11 12" key="1">
    <citation type="submission" date="2023-02" db="EMBL/GenBank/DDBJ databases">
        <title>LHISI_Scaffold_Assembly.</title>
        <authorList>
            <person name="Stuart O.P."/>
            <person name="Cleave R."/>
            <person name="Magrath M.J.L."/>
            <person name="Mikheyev A.S."/>
        </authorList>
    </citation>
    <scope>NUCLEOTIDE SEQUENCE [LARGE SCALE GENOMIC DNA]</scope>
    <source>
        <strain evidence="11">Daus_M_001</strain>
        <tissue evidence="11">Leg muscle</tissue>
    </source>
</reference>
<dbReference type="PANTHER" id="PTHR11214:SF3">
    <property type="entry name" value="BETA-1,3-GALACTOSYLTRANSFERASE 6"/>
    <property type="match status" value="1"/>
</dbReference>
<dbReference type="PANTHER" id="PTHR11214">
    <property type="entry name" value="BETA-1,3-N-ACETYLGLUCOSAMINYLTRANSFERASE"/>
    <property type="match status" value="1"/>
</dbReference>
<keyword evidence="12" id="KW-1185">Reference proteome</keyword>
<comment type="similarity">
    <text evidence="2 10">Belongs to the glycosyltransferase 31 family.</text>
</comment>
<keyword evidence="4" id="KW-0808">Transferase</keyword>
<name>A0ABQ9GRX5_9NEOP</name>
<keyword evidence="6" id="KW-0735">Signal-anchor</keyword>
<dbReference type="Gene3D" id="3.90.550.50">
    <property type="match status" value="1"/>
</dbReference>
<dbReference type="Proteomes" id="UP001159363">
    <property type="component" value="Chromosome 9"/>
</dbReference>
<dbReference type="InterPro" id="IPR002659">
    <property type="entry name" value="Glyco_trans_31"/>
</dbReference>
<keyword evidence="3 10" id="KW-0328">Glycosyltransferase</keyword>
<dbReference type="EC" id="2.4.1.-" evidence="10"/>
<protein>
    <recommendedName>
        <fullName evidence="10">Hexosyltransferase</fullName>
        <ecNumber evidence="10">2.4.1.-</ecNumber>
    </recommendedName>
</protein>
<evidence type="ECO:0000256" key="1">
    <source>
        <dbReference type="ARBA" id="ARBA00004323"/>
    </source>
</evidence>
<proteinExistence type="inferred from homology"/>
<evidence type="ECO:0000313" key="12">
    <source>
        <dbReference type="Proteomes" id="UP001159363"/>
    </source>
</evidence>
<evidence type="ECO:0000256" key="5">
    <source>
        <dbReference type="ARBA" id="ARBA00022692"/>
    </source>
</evidence>